<dbReference type="SUPFAM" id="SSF109998">
    <property type="entry name" value="Triger factor/SurA peptide-binding domain-like"/>
    <property type="match status" value="1"/>
</dbReference>
<name>A0ABS0TAM9_9STAP</name>
<keyword evidence="10" id="KW-1185">Reference proteome</keyword>
<evidence type="ECO:0000256" key="4">
    <source>
        <dbReference type="ARBA" id="ARBA00023110"/>
    </source>
</evidence>
<dbReference type="Proteomes" id="UP000751852">
    <property type="component" value="Unassembled WGS sequence"/>
</dbReference>
<dbReference type="RefSeq" id="WP_198618562.1">
    <property type="nucleotide sequence ID" value="NZ_JABANU010000026.1"/>
</dbReference>
<evidence type="ECO:0000256" key="1">
    <source>
        <dbReference type="ARBA" id="ARBA00000971"/>
    </source>
</evidence>
<evidence type="ECO:0000313" key="10">
    <source>
        <dbReference type="Proteomes" id="UP000751852"/>
    </source>
</evidence>
<dbReference type="Pfam" id="PF00639">
    <property type="entry name" value="Rotamase"/>
    <property type="match status" value="1"/>
</dbReference>
<keyword evidence="3" id="KW-0732">Signal</keyword>
<evidence type="ECO:0000256" key="5">
    <source>
        <dbReference type="ARBA" id="ARBA00023235"/>
    </source>
</evidence>
<feature type="region of interest" description="Disordered" evidence="7">
    <location>
        <begin position="303"/>
        <end position="322"/>
    </location>
</feature>
<dbReference type="EC" id="5.2.1.8" evidence="2"/>
<dbReference type="InterPro" id="IPR046357">
    <property type="entry name" value="PPIase_dom_sf"/>
</dbReference>
<dbReference type="PANTHER" id="PTHR47245">
    <property type="entry name" value="PEPTIDYLPROLYL ISOMERASE"/>
    <property type="match status" value="1"/>
</dbReference>
<dbReference type="SUPFAM" id="SSF54534">
    <property type="entry name" value="FKBP-like"/>
    <property type="match status" value="1"/>
</dbReference>
<dbReference type="InterPro" id="IPR050245">
    <property type="entry name" value="PrsA_foldase"/>
</dbReference>
<dbReference type="InterPro" id="IPR027304">
    <property type="entry name" value="Trigger_fact/SurA_dom_sf"/>
</dbReference>
<dbReference type="PROSITE" id="PS50198">
    <property type="entry name" value="PPIC_PPIASE_2"/>
    <property type="match status" value="1"/>
</dbReference>
<dbReference type="PANTHER" id="PTHR47245:SF1">
    <property type="entry name" value="FOLDASE PROTEIN PRSA"/>
    <property type="match status" value="1"/>
</dbReference>
<reference evidence="9 10" key="1">
    <citation type="submission" date="2020-04" db="EMBL/GenBank/DDBJ databases">
        <title>Staphylococcus species from domestic dog.</title>
        <authorList>
            <person name="Paterson G.K."/>
        </authorList>
    </citation>
    <scope>NUCLEOTIDE SEQUENCE [LARGE SCALE GENOMIC DNA]</scope>
    <source>
        <strain evidence="9 10">H16/1A</strain>
    </source>
</reference>
<feature type="domain" description="PpiC" evidence="8">
    <location>
        <begin position="140"/>
        <end position="245"/>
    </location>
</feature>
<proteinExistence type="predicted"/>
<dbReference type="InterPro" id="IPR000297">
    <property type="entry name" value="PPIase_PpiC"/>
</dbReference>
<evidence type="ECO:0000256" key="3">
    <source>
        <dbReference type="ARBA" id="ARBA00022729"/>
    </source>
</evidence>
<gene>
    <name evidence="9" type="ORF">HHH54_09275</name>
</gene>
<evidence type="ECO:0000256" key="7">
    <source>
        <dbReference type="SAM" id="MobiDB-lite"/>
    </source>
</evidence>
<evidence type="ECO:0000259" key="8">
    <source>
        <dbReference type="PROSITE" id="PS50198"/>
    </source>
</evidence>
<sequence>MNKGIKKLLLPVTASAILLGACGNNTPTSEDETLISSKAGNVKVEDVMKEIGNEQIASNSFKILLTKILEDKYGDKVDDKKIDQEVDKEIEKYGGKDQFNDLLKQQGLSMDEYKNELKTVEYQKELLNEKVDISDDEIKQNTKKASHILIKVKADKNDKEGLSDKEAKQKIDEIKKQLDQDPSQFDALAKKESMDSSKSQNGSLGYVVKGQMVEPFEKALFKLKDGEISNVVKTDYGYHIIRADKPTDFKEKKSQLKEKIIQNKLQEKPEILTNAYKDLLDEYKVDYKNSDIKKAIEDNILNPEALKNQASQGQDGGLSMAQ</sequence>
<dbReference type="PROSITE" id="PS51257">
    <property type="entry name" value="PROKAR_LIPOPROTEIN"/>
    <property type="match status" value="1"/>
</dbReference>
<evidence type="ECO:0000313" key="9">
    <source>
        <dbReference type="EMBL" id="MBI5975789.1"/>
    </source>
</evidence>
<dbReference type="EMBL" id="JABANU010000026">
    <property type="protein sequence ID" value="MBI5975789.1"/>
    <property type="molecule type" value="Genomic_DNA"/>
</dbReference>
<accession>A0ABS0TAM9</accession>
<dbReference type="Gene3D" id="3.10.50.40">
    <property type="match status" value="1"/>
</dbReference>
<evidence type="ECO:0000256" key="2">
    <source>
        <dbReference type="ARBA" id="ARBA00013194"/>
    </source>
</evidence>
<dbReference type="GO" id="GO:0016853">
    <property type="term" value="F:isomerase activity"/>
    <property type="evidence" value="ECO:0007669"/>
    <property type="project" value="UniProtKB-KW"/>
</dbReference>
<comment type="caution">
    <text evidence="9">The sequence shown here is derived from an EMBL/GenBank/DDBJ whole genome shotgun (WGS) entry which is preliminary data.</text>
</comment>
<keyword evidence="5 6" id="KW-0413">Isomerase</keyword>
<protein>
    <recommendedName>
        <fullName evidence="2">peptidylprolyl isomerase</fullName>
        <ecNumber evidence="2">5.2.1.8</ecNumber>
    </recommendedName>
</protein>
<keyword evidence="4 6" id="KW-0697">Rotamase</keyword>
<evidence type="ECO:0000256" key="6">
    <source>
        <dbReference type="PROSITE-ProRule" id="PRU00278"/>
    </source>
</evidence>
<organism evidence="9 10">
    <name type="scientific">Staphylococcus canis</name>
    <dbReference type="NCBI Taxonomy" id="2724942"/>
    <lineage>
        <taxon>Bacteria</taxon>
        <taxon>Bacillati</taxon>
        <taxon>Bacillota</taxon>
        <taxon>Bacilli</taxon>
        <taxon>Bacillales</taxon>
        <taxon>Staphylococcaceae</taxon>
        <taxon>Staphylococcus</taxon>
    </lineage>
</organism>
<comment type="catalytic activity">
    <reaction evidence="1">
        <text>[protein]-peptidylproline (omega=180) = [protein]-peptidylproline (omega=0)</text>
        <dbReference type="Rhea" id="RHEA:16237"/>
        <dbReference type="Rhea" id="RHEA-COMP:10747"/>
        <dbReference type="Rhea" id="RHEA-COMP:10748"/>
        <dbReference type="ChEBI" id="CHEBI:83833"/>
        <dbReference type="ChEBI" id="CHEBI:83834"/>
        <dbReference type="EC" id="5.2.1.8"/>
    </reaction>
</comment>